<gene>
    <name evidence="2" type="ORF">SEMRO_198_G084070.1</name>
</gene>
<dbReference type="AlphaFoldDB" id="A0A9N8DPQ6"/>
<proteinExistence type="predicted"/>
<dbReference type="OrthoDB" id="56058at2759"/>
<dbReference type="Proteomes" id="UP001153069">
    <property type="component" value="Unassembled WGS sequence"/>
</dbReference>
<accession>A0A9N8DPQ6</accession>
<feature type="region of interest" description="Disordered" evidence="1">
    <location>
        <begin position="1"/>
        <end position="70"/>
    </location>
</feature>
<evidence type="ECO:0000313" key="3">
    <source>
        <dbReference type="Proteomes" id="UP001153069"/>
    </source>
</evidence>
<feature type="compositionally biased region" description="Basic residues" evidence="1">
    <location>
        <begin position="15"/>
        <end position="26"/>
    </location>
</feature>
<dbReference type="EMBL" id="CAICTM010000197">
    <property type="protein sequence ID" value="CAB9504470.1"/>
    <property type="molecule type" value="Genomic_DNA"/>
</dbReference>
<organism evidence="2 3">
    <name type="scientific">Seminavis robusta</name>
    <dbReference type="NCBI Taxonomy" id="568900"/>
    <lineage>
        <taxon>Eukaryota</taxon>
        <taxon>Sar</taxon>
        <taxon>Stramenopiles</taxon>
        <taxon>Ochrophyta</taxon>
        <taxon>Bacillariophyta</taxon>
        <taxon>Bacillariophyceae</taxon>
        <taxon>Bacillariophycidae</taxon>
        <taxon>Naviculales</taxon>
        <taxon>Naviculaceae</taxon>
        <taxon>Seminavis</taxon>
    </lineage>
</organism>
<sequence length="354" mass="37955">MATTIPPPPSGLSRARSRGLKKKLSRGLHNNSRPNLRSFSPPDDHSDGCDDVSFPSSRQSNSAGSRGRRSVKSGVDLIGLLGSESVGGCQSLSTAREPSRHVSIASLRATNFTAAPSGVKNGEVKRRSSLPTDSKRGSLHRGSQSLRSLRKSLHNSSHGSGHLEDIIDTPPISIRTGGQELDISGHSFASFACSEATMDSSYNTAAFFAELTDESKQPGLVELGPDSQSTFTTHTEDVQHVFEGSYRTLENVTGKAELMGKHPSQHSDHTMEMEVAPGVYLPFRGPKETWRALDNGTALETACMDCSVVLISVPDCENVVCPDCHMVNPIFDHAKGTTPFGVGIGLKKDWATSR</sequence>
<name>A0A9N8DPQ6_9STRA</name>
<feature type="region of interest" description="Disordered" evidence="1">
    <location>
        <begin position="115"/>
        <end position="171"/>
    </location>
</feature>
<reference evidence="2" key="1">
    <citation type="submission" date="2020-06" db="EMBL/GenBank/DDBJ databases">
        <authorList>
            <consortium name="Plant Systems Biology data submission"/>
        </authorList>
    </citation>
    <scope>NUCLEOTIDE SEQUENCE</scope>
    <source>
        <strain evidence="2">D6</strain>
    </source>
</reference>
<feature type="compositionally biased region" description="Polar residues" evidence="1">
    <location>
        <begin position="54"/>
        <end position="64"/>
    </location>
</feature>
<feature type="compositionally biased region" description="Pro residues" evidence="1">
    <location>
        <begin position="1"/>
        <end position="10"/>
    </location>
</feature>
<feature type="compositionally biased region" description="Polar residues" evidence="1">
    <location>
        <begin position="28"/>
        <end position="38"/>
    </location>
</feature>
<keyword evidence="3" id="KW-1185">Reference proteome</keyword>
<evidence type="ECO:0000256" key="1">
    <source>
        <dbReference type="SAM" id="MobiDB-lite"/>
    </source>
</evidence>
<protein>
    <submittedName>
        <fullName evidence="2">Uncharacterized protein</fullName>
    </submittedName>
</protein>
<comment type="caution">
    <text evidence="2">The sequence shown here is derived from an EMBL/GenBank/DDBJ whole genome shotgun (WGS) entry which is preliminary data.</text>
</comment>
<evidence type="ECO:0000313" key="2">
    <source>
        <dbReference type="EMBL" id="CAB9504470.1"/>
    </source>
</evidence>